<dbReference type="GO" id="GO:0003700">
    <property type="term" value="F:DNA-binding transcription factor activity"/>
    <property type="evidence" value="ECO:0007669"/>
    <property type="project" value="InterPro"/>
</dbReference>
<dbReference type="PROSITE" id="PS01124">
    <property type="entry name" value="HTH_ARAC_FAMILY_2"/>
    <property type="match status" value="1"/>
</dbReference>
<keyword evidence="3" id="KW-0804">Transcription</keyword>
<dbReference type="RefSeq" id="WP_169658964.1">
    <property type="nucleotide sequence ID" value="NZ_JABANE010000072.1"/>
</dbReference>
<dbReference type="AlphaFoldDB" id="A0A7X9XBH1"/>
<dbReference type="GO" id="GO:0043565">
    <property type="term" value="F:sequence-specific DNA binding"/>
    <property type="evidence" value="ECO:0007669"/>
    <property type="project" value="InterPro"/>
</dbReference>
<evidence type="ECO:0000256" key="4">
    <source>
        <dbReference type="SAM" id="Phobius"/>
    </source>
</evidence>
<dbReference type="PROSITE" id="PS00041">
    <property type="entry name" value="HTH_ARAC_FAMILY_1"/>
    <property type="match status" value="1"/>
</dbReference>
<feature type="transmembrane region" description="Helical" evidence="4">
    <location>
        <begin position="16"/>
        <end position="35"/>
    </location>
</feature>
<feature type="domain" description="HTH araC/xylS-type" evidence="5">
    <location>
        <begin position="350"/>
        <end position="446"/>
    </location>
</feature>
<evidence type="ECO:0000313" key="7">
    <source>
        <dbReference type="Proteomes" id="UP000576082"/>
    </source>
</evidence>
<dbReference type="SMART" id="SM00342">
    <property type="entry name" value="HTH_ARAC"/>
    <property type="match status" value="1"/>
</dbReference>
<dbReference type="Gene3D" id="1.10.10.60">
    <property type="entry name" value="Homeodomain-like"/>
    <property type="match status" value="2"/>
</dbReference>
<name>A0A7X9XBH1_9BACT</name>
<feature type="transmembrane region" description="Helical" evidence="4">
    <location>
        <begin position="150"/>
        <end position="171"/>
    </location>
</feature>
<dbReference type="InterPro" id="IPR009057">
    <property type="entry name" value="Homeodomain-like_sf"/>
</dbReference>
<dbReference type="InterPro" id="IPR018062">
    <property type="entry name" value="HTH_AraC-typ_CS"/>
</dbReference>
<evidence type="ECO:0000313" key="6">
    <source>
        <dbReference type="EMBL" id="NME70735.1"/>
    </source>
</evidence>
<dbReference type="SUPFAM" id="SSF46689">
    <property type="entry name" value="Homeodomain-like"/>
    <property type="match status" value="2"/>
</dbReference>
<feature type="transmembrane region" description="Helical" evidence="4">
    <location>
        <begin position="107"/>
        <end position="130"/>
    </location>
</feature>
<organism evidence="6 7">
    <name type="scientific">Flammeovirga aprica JL-4</name>
    <dbReference type="NCBI Taxonomy" id="694437"/>
    <lineage>
        <taxon>Bacteria</taxon>
        <taxon>Pseudomonadati</taxon>
        <taxon>Bacteroidota</taxon>
        <taxon>Cytophagia</taxon>
        <taxon>Cytophagales</taxon>
        <taxon>Flammeovirgaceae</taxon>
        <taxon>Flammeovirga</taxon>
    </lineage>
</organism>
<feature type="transmembrane region" description="Helical" evidence="4">
    <location>
        <begin position="47"/>
        <end position="67"/>
    </location>
</feature>
<reference evidence="6 7" key="1">
    <citation type="submission" date="2020-04" db="EMBL/GenBank/DDBJ databases">
        <title>Flammeovirga sp. SR4, a novel species isolated from seawater.</title>
        <authorList>
            <person name="Wang X."/>
        </authorList>
    </citation>
    <scope>NUCLEOTIDE SEQUENCE [LARGE SCALE GENOMIC DNA]</scope>
    <source>
        <strain evidence="6 7">ATCC 23126</strain>
    </source>
</reference>
<keyword evidence="4" id="KW-0812">Transmembrane</keyword>
<dbReference type="PANTHER" id="PTHR43280">
    <property type="entry name" value="ARAC-FAMILY TRANSCRIPTIONAL REGULATOR"/>
    <property type="match status" value="1"/>
</dbReference>
<feature type="transmembrane region" description="Helical" evidence="4">
    <location>
        <begin position="209"/>
        <end position="228"/>
    </location>
</feature>
<keyword evidence="7" id="KW-1185">Reference proteome</keyword>
<dbReference type="InterPro" id="IPR018060">
    <property type="entry name" value="HTH_AraC"/>
</dbReference>
<keyword evidence="4" id="KW-1133">Transmembrane helix</keyword>
<keyword evidence="4" id="KW-0472">Membrane</keyword>
<sequence>MINTLALEFNQELFEFVLAPIISAQLFFTILLYFTIVRKRIAADYRLYNLFLISFVVFLLGRMSWVYCSEEDAIIILYTRMLLLLGIGLPSLLVAATKQYGIQPSKALYFIPYSIGLFLGVTYMLLYDYGTLKWFFDSSSFSFQINGVKWAHRIQILGAILQLVLPCAFLIIREMLEKRRLKLLLFLSGGFLFGLTLVIGVGAEPQFIGLYYLASIPVGLMWIWAVVLDIKDMKGKVGLLKEELFFMIQSDPDKTTQKMRFLLEDLEEVSDGNLEVYKMRIREILNSITDKTIEAGGDTEALVQRNLERTNAIQKSKDTGQVNAIIFNEALELSEIISENPSQKNALAVKSVMDYLQDNFMEDVSMDEIAKMAGVSKAHLMREFKKEMGVTILQYQTKLRIEASQQLLKNNTVSETAYHVGYNNPNYFSTVFRKVTGLSPLEYQSNYKEVNN</sequence>
<evidence type="ECO:0000259" key="5">
    <source>
        <dbReference type="PROSITE" id="PS01124"/>
    </source>
</evidence>
<evidence type="ECO:0000256" key="3">
    <source>
        <dbReference type="ARBA" id="ARBA00023163"/>
    </source>
</evidence>
<feature type="transmembrane region" description="Helical" evidence="4">
    <location>
        <begin position="73"/>
        <end position="95"/>
    </location>
</feature>
<keyword evidence="1" id="KW-0805">Transcription regulation</keyword>
<dbReference type="PRINTS" id="PR00032">
    <property type="entry name" value="HTHARAC"/>
</dbReference>
<protein>
    <submittedName>
        <fullName evidence="6">Helix-turn-helix transcriptional regulator</fullName>
    </submittedName>
</protein>
<comment type="caution">
    <text evidence="6">The sequence shown here is derived from an EMBL/GenBank/DDBJ whole genome shotgun (WGS) entry which is preliminary data.</text>
</comment>
<feature type="transmembrane region" description="Helical" evidence="4">
    <location>
        <begin position="183"/>
        <end position="203"/>
    </location>
</feature>
<accession>A0A7X9XBH1</accession>
<evidence type="ECO:0000256" key="1">
    <source>
        <dbReference type="ARBA" id="ARBA00023015"/>
    </source>
</evidence>
<dbReference type="PANTHER" id="PTHR43280:SF28">
    <property type="entry name" value="HTH-TYPE TRANSCRIPTIONAL ACTIVATOR RHAS"/>
    <property type="match status" value="1"/>
</dbReference>
<evidence type="ECO:0000256" key="2">
    <source>
        <dbReference type="ARBA" id="ARBA00023125"/>
    </source>
</evidence>
<proteinExistence type="predicted"/>
<dbReference type="InterPro" id="IPR020449">
    <property type="entry name" value="Tscrpt_reg_AraC-type_HTH"/>
</dbReference>
<dbReference type="EMBL" id="JABANE010000072">
    <property type="protein sequence ID" value="NME70735.1"/>
    <property type="molecule type" value="Genomic_DNA"/>
</dbReference>
<keyword evidence="2" id="KW-0238">DNA-binding</keyword>
<gene>
    <name evidence="6" type="ORF">HHU12_22370</name>
</gene>
<dbReference type="Proteomes" id="UP000576082">
    <property type="component" value="Unassembled WGS sequence"/>
</dbReference>
<dbReference type="Pfam" id="PF12833">
    <property type="entry name" value="HTH_18"/>
    <property type="match status" value="1"/>
</dbReference>